<evidence type="ECO:0000256" key="1">
    <source>
        <dbReference type="ARBA" id="ARBA00004496"/>
    </source>
</evidence>
<reference evidence="5 6" key="1">
    <citation type="submission" date="2019-07" db="EMBL/GenBank/DDBJ databases">
        <title>Whole genome shotgun sequence of Actinotalea fermentans NBRC 105374.</title>
        <authorList>
            <person name="Hosoyama A."/>
            <person name="Uohara A."/>
            <person name="Ohji S."/>
            <person name="Ichikawa N."/>
        </authorList>
    </citation>
    <scope>NUCLEOTIDE SEQUENCE [LARGE SCALE GENOMIC DNA]</scope>
    <source>
        <strain evidence="5 6">NBRC 105374</strain>
    </source>
</reference>
<dbReference type="GO" id="GO:0005737">
    <property type="term" value="C:cytoplasm"/>
    <property type="evidence" value="ECO:0007669"/>
    <property type="project" value="UniProtKB-SubCell"/>
</dbReference>
<dbReference type="PIRSF" id="PIRSF006223">
    <property type="entry name" value="DsrC_TusE"/>
    <property type="match status" value="1"/>
</dbReference>
<dbReference type="Gene3D" id="1.10.10.370">
    <property type="entry name" value="DsrC-like protein, C-terminal domain"/>
    <property type="match status" value="1"/>
</dbReference>
<dbReference type="GO" id="GO:0016740">
    <property type="term" value="F:transferase activity"/>
    <property type="evidence" value="ECO:0007669"/>
    <property type="project" value="UniProtKB-KW"/>
</dbReference>
<evidence type="ECO:0000256" key="3">
    <source>
        <dbReference type="ARBA" id="ARBA00022490"/>
    </source>
</evidence>
<dbReference type="AlphaFoldDB" id="A0A511YUA3"/>
<dbReference type="RefSeq" id="WP_034244707.1">
    <property type="nucleotide sequence ID" value="NZ_BJYK01000001.1"/>
</dbReference>
<dbReference type="NCBIfam" id="TIGR03342">
    <property type="entry name" value="dsrC_tusE_dsvC"/>
    <property type="match status" value="1"/>
</dbReference>
<organism evidence="5 6">
    <name type="scientific">Actinotalea fermentans</name>
    <dbReference type="NCBI Taxonomy" id="43671"/>
    <lineage>
        <taxon>Bacteria</taxon>
        <taxon>Bacillati</taxon>
        <taxon>Actinomycetota</taxon>
        <taxon>Actinomycetes</taxon>
        <taxon>Micrococcales</taxon>
        <taxon>Cellulomonadaceae</taxon>
        <taxon>Actinotalea</taxon>
    </lineage>
</organism>
<dbReference type="SUPFAM" id="SSF69721">
    <property type="entry name" value="DsrC, the gamma subunit of dissimilatory sulfite reductase"/>
    <property type="match status" value="1"/>
</dbReference>
<dbReference type="Pfam" id="PF04358">
    <property type="entry name" value="DsrC"/>
    <property type="match status" value="1"/>
</dbReference>
<keyword evidence="5" id="KW-0808">Transferase</keyword>
<accession>A0A511YUA3</accession>
<protein>
    <submittedName>
        <fullName evidence="5">Sulfurtransferase TusE</fullName>
    </submittedName>
</protein>
<sequence length="104" mass="11473">MPVTTIAGRDVHVDDEGFLTDPSEWDRELAAALAEAIGIEMTAEHWKIVEFLRADFATEGETATTRRVQAVGGFPVKQQFELFPKKPAKKMAYIAGLPKPRGCV</sequence>
<dbReference type="OrthoDB" id="9786347at2"/>
<evidence type="ECO:0000256" key="2">
    <source>
        <dbReference type="ARBA" id="ARBA00005718"/>
    </source>
</evidence>
<gene>
    <name evidence="5" type="ORF">AFE02nite_05050</name>
</gene>
<dbReference type="Proteomes" id="UP000321484">
    <property type="component" value="Unassembled WGS sequence"/>
</dbReference>
<evidence type="ECO:0000256" key="4">
    <source>
        <dbReference type="PIRSR" id="PIRSR006223-50"/>
    </source>
</evidence>
<dbReference type="InterPro" id="IPR025526">
    <property type="entry name" value="DsrC-like_dom_sf"/>
</dbReference>
<comment type="caution">
    <text evidence="5">The sequence shown here is derived from an EMBL/GenBank/DDBJ whole genome shotgun (WGS) entry which is preliminary data.</text>
</comment>
<feature type="active site" description="Cysteine persulfide intermediate" evidence="4">
    <location>
        <position position="103"/>
    </location>
</feature>
<keyword evidence="3" id="KW-0963">Cytoplasm</keyword>
<evidence type="ECO:0000313" key="6">
    <source>
        <dbReference type="Proteomes" id="UP000321484"/>
    </source>
</evidence>
<dbReference type="EMBL" id="BJYK01000001">
    <property type="protein sequence ID" value="GEN78771.1"/>
    <property type="molecule type" value="Genomic_DNA"/>
</dbReference>
<dbReference type="InterPro" id="IPR043163">
    <property type="entry name" value="DsrC-like_N"/>
</dbReference>
<dbReference type="Gene3D" id="3.30.1420.10">
    <property type="match status" value="1"/>
</dbReference>
<evidence type="ECO:0000313" key="5">
    <source>
        <dbReference type="EMBL" id="GEN78771.1"/>
    </source>
</evidence>
<comment type="similarity">
    <text evidence="2">Belongs to the DsrC/TusE family.</text>
</comment>
<comment type="subcellular location">
    <subcellularLocation>
        <location evidence="1">Cytoplasm</location>
    </subcellularLocation>
</comment>
<dbReference type="InterPro" id="IPR042072">
    <property type="entry name" value="DsrC-like_C"/>
</dbReference>
<name>A0A511YUA3_9CELL</name>
<dbReference type="PANTHER" id="PTHR37010">
    <property type="entry name" value="SULFURTRANSFERASE TUSE"/>
    <property type="match status" value="1"/>
</dbReference>
<dbReference type="InterPro" id="IPR007453">
    <property type="entry name" value="DsrC/TusE"/>
</dbReference>
<dbReference type="PANTHER" id="PTHR37010:SF1">
    <property type="entry name" value="SULFURTRANSFERASE TUSE"/>
    <property type="match status" value="1"/>
</dbReference>
<proteinExistence type="inferred from homology"/>
<dbReference type="GO" id="GO:0097163">
    <property type="term" value="F:sulfur carrier activity"/>
    <property type="evidence" value="ECO:0007669"/>
    <property type="project" value="TreeGrafter"/>
</dbReference>
<dbReference type="GO" id="GO:0002143">
    <property type="term" value="P:tRNA wobble position uridine thiolation"/>
    <property type="evidence" value="ECO:0007669"/>
    <property type="project" value="TreeGrafter"/>
</dbReference>
<keyword evidence="6" id="KW-1185">Reference proteome</keyword>